<dbReference type="EMBL" id="CM000782">
    <property type="protein sequence ID" value="AQK87841.1"/>
    <property type="molecule type" value="Genomic_DNA"/>
</dbReference>
<accession>A0A1D6MAQ5</accession>
<reference evidence="1" key="1">
    <citation type="submission" date="2015-12" db="EMBL/GenBank/DDBJ databases">
        <title>Update maize B73 reference genome by single molecule sequencing technologies.</title>
        <authorList>
            <consortium name="Maize Genome Sequencing Project"/>
            <person name="Ware D."/>
        </authorList>
    </citation>
    <scope>NUCLEOTIDE SEQUENCE</scope>
    <source>
        <tissue evidence="1">Seedling</tissue>
    </source>
</reference>
<evidence type="ECO:0000313" key="1">
    <source>
        <dbReference type="EMBL" id="AQK87841.1"/>
    </source>
</evidence>
<proteinExistence type="predicted"/>
<organism evidence="1">
    <name type="scientific">Zea mays</name>
    <name type="common">Maize</name>
    <dbReference type="NCBI Taxonomy" id="4577"/>
    <lineage>
        <taxon>Eukaryota</taxon>
        <taxon>Viridiplantae</taxon>
        <taxon>Streptophyta</taxon>
        <taxon>Embryophyta</taxon>
        <taxon>Tracheophyta</taxon>
        <taxon>Spermatophyta</taxon>
        <taxon>Magnoliopsida</taxon>
        <taxon>Liliopsida</taxon>
        <taxon>Poales</taxon>
        <taxon>Poaceae</taxon>
        <taxon>PACMAD clade</taxon>
        <taxon>Panicoideae</taxon>
        <taxon>Andropogonodae</taxon>
        <taxon>Andropogoneae</taxon>
        <taxon>Tripsacinae</taxon>
        <taxon>Zea</taxon>
    </lineage>
</organism>
<protein>
    <submittedName>
        <fullName evidence="1">Putative transcriptional regulatory protein</fullName>
    </submittedName>
</protein>
<dbReference type="AlphaFoldDB" id="A0A1D6MAQ5"/>
<name>A0A1D6MAQ5_MAIZE</name>
<sequence length="116" mass="12676">MWLCGGIANLLLTKQYQSYITLSVRFLSIHRSSAFLATVLPALIPDLVLKTEDIRELAGAFHIRSGRASSSSRIAVSLFPCSTSARGRHPLLSSGVLDPHRHDHFLSGTCMFLGLP</sequence>
<gene>
    <name evidence="1" type="ORF">ZEAMMB73_Zm00001d038805</name>
</gene>